<comment type="caution">
    <text evidence="1">The sequence shown here is derived from an EMBL/GenBank/DDBJ whole genome shotgun (WGS) entry which is preliminary data.</text>
</comment>
<name>A0ABS5I7I4_9PROT</name>
<evidence type="ECO:0000313" key="1">
    <source>
        <dbReference type="EMBL" id="MBR9970382.1"/>
    </source>
</evidence>
<accession>A0ABS5I7I4</accession>
<sequence length="144" mass="15792">MAGAEELRQSKGQLVYVPVYSHIWHGNLDSKQKPQTLLLSSMLSIRNTDPQAGLTVRSVRYYDTSGKMVREFMPDPSSLGPMASTDVFVEHKDDAGGTGANFLVEWSAERPISEPIIETVNAYFFGPHSLAFTSPGRAITTGTK</sequence>
<dbReference type="Proteomes" id="UP000680714">
    <property type="component" value="Unassembled WGS sequence"/>
</dbReference>
<proteinExistence type="predicted"/>
<dbReference type="EMBL" id="JAGTUF010000001">
    <property type="protein sequence ID" value="MBR9970382.1"/>
    <property type="molecule type" value="Genomic_DNA"/>
</dbReference>
<dbReference type="Pfam" id="PF11322">
    <property type="entry name" value="DUF3124"/>
    <property type="match status" value="1"/>
</dbReference>
<dbReference type="InterPro" id="IPR021471">
    <property type="entry name" value="DUF3124"/>
</dbReference>
<gene>
    <name evidence="1" type="ORF">KEC16_01480</name>
</gene>
<keyword evidence="2" id="KW-1185">Reference proteome</keyword>
<evidence type="ECO:0000313" key="2">
    <source>
        <dbReference type="Proteomes" id="UP000680714"/>
    </source>
</evidence>
<protein>
    <submittedName>
        <fullName evidence="1">DUF3124 domain-containing protein</fullName>
    </submittedName>
</protein>
<reference evidence="1 2" key="1">
    <citation type="submission" date="2021-04" db="EMBL/GenBank/DDBJ databases">
        <title>Magnetospirillum sulfuroxidans sp. nov., a facultative chemolithoautotrophic sulfur-oxidizing alphaproteobacterium isolated from freshwater sediment and proposals for Paramagetospirillum gen. nov., and Magnetospirillaceae fam. nov.</title>
        <authorList>
            <person name="Koziaeva V."/>
            <person name="Geelhoed J.S."/>
            <person name="Sorokin D.Y."/>
            <person name="Grouzdev D.S."/>
        </authorList>
    </citation>
    <scope>NUCLEOTIDE SEQUENCE [LARGE SCALE GENOMIC DNA]</scope>
    <source>
        <strain evidence="1 2">J10</strain>
    </source>
</reference>
<organism evidence="1 2">
    <name type="scientific">Magnetospirillum sulfuroxidans</name>
    <dbReference type="NCBI Taxonomy" id="611300"/>
    <lineage>
        <taxon>Bacteria</taxon>
        <taxon>Pseudomonadati</taxon>
        <taxon>Pseudomonadota</taxon>
        <taxon>Alphaproteobacteria</taxon>
        <taxon>Rhodospirillales</taxon>
        <taxon>Rhodospirillaceae</taxon>
        <taxon>Magnetospirillum</taxon>
    </lineage>
</organism>